<proteinExistence type="inferred from homology"/>
<dbReference type="PANTHER" id="PTHR24320:SF152">
    <property type="entry name" value="SHORT-CHAIN DEHYDROGENASE_REDUCTASE FAMILY PROTEIN"/>
    <property type="match status" value="1"/>
</dbReference>
<sequence>MAKYNTSILVTGGTQGMGFRCSLAIAKQCPDVQVFIASRTDPDDAASAINKTLKQSNVRYLPLDLGSLAKVRDFAASWKAGNYPPIQTLLLNAGVHIMGGVQYSEDGLEKNFAINHVGHALLFHLLLPCLTPDARIVVTASGVHDPAEKWMSDPHWTNAEEMAHPGPARVSSIAGSDRYAATKLANILWAKALARHLSKAASGKLVVIMDPGFMPGTGLFRNAPAPFRFAAKKIMPKAMPLLRATYHENTHTPEESGQALAWLSTTNEVKGQNGGYFEGKRVKASSPVSMEEAKQEDLWKWTVEFLCVDGSV</sequence>
<accession>A0A7C8M3B0</accession>
<dbReference type="PRINTS" id="PR00081">
    <property type="entry name" value="GDHRDH"/>
</dbReference>
<dbReference type="SUPFAM" id="SSF51735">
    <property type="entry name" value="NAD(P)-binding Rossmann-fold domains"/>
    <property type="match status" value="1"/>
</dbReference>
<gene>
    <name evidence="3" type="ORF">BDV95DRAFT_596597</name>
</gene>
<evidence type="ECO:0000256" key="1">
    <source>
        <dbReference type="ARBA" id="ARBA00006484"/>
    </source>
</evidence>
<dbReference type="Pfam" id="PF00106">
    <property type="entry name" value="adh_short"/>
    <property type="match status" value="1"/>
</dbReference>
<dbReference type="PANTHER" id="PTHR24320">
    <property type="entry name" value="RETINOL DEHYDROGENASE"/>
    <property type="match status" value="1"/>
</dbReference>
<dbReference type="Gene3D" id="3.40.50.720">
    <property type="entry name" value="NAD(P)-binding Rossmann-like Domain"/>
    <property type="match status" value="1"/>
</dbReference>
<reference evidence="3 4" key="1">
    <citation type="submission" date="2020-01" db="EMBL/GenBank/DDBJ databases">
        <authorList>
            <consortium name="DOE Joint Genome Institute"/>
            <person name="Haridas S."/>
            <person name="Albert R."/>
            <person name="Binder M."/>
            <person name="Bloem J."/>
            <person name="Labutti K."/>
            <person name="Salamov A."/>
            <person name="Andreopoulos B."/>
            <person name="Baker S.E."/>
            <person name="Barry K."/>
            <person name="Bills G."/>
            <person name="Bluhm B.H."/>
            <person name="Cannon C."/>
            <person name="Castanera R."/>
            <person name="Culley D.E."/>
            <person name="Daum C."/>
            <person name="Ezra D."/>
            <person name="Gonzalez J.B."/>
            <person name="Henrissat B."/>
            <person name="Kuo A."/>
            <person name="Liang C."/>
            <person name="Lipzen A."/>
            <person name="Lutzoni F."/>
            <person name="Magnuson J."/>
            <person name="Mondo S."/>
            <person name="Nolan M."/>
            <person name="Ohm R."/>
            <person name="Pangilinan J."/>
            <person name="Park H.-J.H."/>
            <person name="Ramirez L."/>
            <person name="Alfaro M."/>
            <person name="Sun H."/>
            <person name="Tritt A."/>
            <person name="Yoshinaga Y."/>
            <person name="Zwiers L.-H.L."/>
            <person name="Turgeon B.G."/>
            <person name="Goodwin S.B."/>
            <person name="Spatafora J.W."/>
            <person name="Crous P.W."/>
            <person name="Grigoriev I.V."/>
        </authorList>
    </citation>
    <scope>NUCLEOTIDE SEQUENCE [LARGE SCALE GENOMIC DNA]</scope>
    <source>
        <strain evidence="3 4">CBS 611.86</strain>
    </source>
</reference>
<organism evidence="3 4">
    <name type="scientific">Massariosphaeria phaeospora</name>
    <dbReference type="NCBI Taxonomy" id="100035"/>
    <lineage>
        <taxon>Eukaryota</taxon>
        <taxon>Fungi</taxon>
        <taxon>Dikarya</taxon>
        <taxon>Ascomycota</taxon>
        <taxon>Pezizomycotina</taxon>
        <taxon>Dothideomycetes</taxon>
        <taxon>Pleosporomycetidae</taxon>
        <taxon>Pleosporales</taxon>
        <taxon>Pleosporales incertae sedis</taxon>
        <taxon>Massariosphaeria</taxon>
    </lineage>
</organism>
<dbReference type="EMBL" id="JAADJZ010000017">
    <property type="protein sequence ID" value="KAF2868900.1"/>
    <property type="molecule type" value="Genomic_DNA"/>
</dbReference>
<dbReference type="OrthoDB" id="542013at2759"/>
<dbReference type="GO" id="GO:0016491">
    <property type="term" value="F:oxidoreductase activity"/>
    <property type="evidence" value="ECO:0007669"/>
    <property type="project" value="UniProtKB-KW"/>
</dbReference>
<evidence type="ECO:0000313" key="3">
    <source>
        <dbReference type="EMBL" id="KAF2868900.1"/>
    </source>
</evidence>
<dbReference type="Proteomes" id="UP000481861">
    <property type="component" value="Unassembled WGS sequence"/>
</dbReference>
<keyword evidence="4" id="KW-1185">Reference proteome</keyword>
<dbReference type="AlphaFoldDB" id="A0A7C8M3B0"/>
<comment type="similarity">
    <text evidence="1">Belongs to the short-chain dehydrogenases/reductases (SDR) family.</text>
</comment>
<evidence type="ECO:0000256" key="2">
    <source>
        <dbReference type="ARBA" id="ARBA00023002"/>
    </source>
</evidence>
<protein>
    <submittedName>
        <fullName evidence="3">Dehydrogenase/reductase</fullName>
    </submittedName>
</protein>
<comment type="caution">
    <text evidence="3">The sequence shown here is derived from an EMBL/GenBank/DDBJ whole genome shotgun (WGS) entry which is preliminary data.</text>
</comment>
<keyword evidence="2" id="KW-0560">Oxidoreductase</keyword>
<dbReference type="InterPro" id="IPR002347">
    <property type="entry name" value="SDR_fam"/>
</dbReference>
<dbReference type="InterPro" id="IPR036291">
    <property type="entry name" value="NAD(P)-bd_dom_sf"/>
</dbReference>
<name>A0A7C8M3B0_9PLEO</name>
<evidence type="ECO:0000313" key="4">
    <source>
        <dbReference type="Proteomes" id="UP000481861"/>
    </source>
</evidence>